<dbReference type="PRINTS" id="PR00171">
    <property type="entry name" value="SUGRTRNSPORT"/>
</dbReference>
<evidence type="ECO:0000256" key="3">
    <source>
        <dbReference type="ARBA" id="ARBA00022448"/>
    </source>
</evidence>
<reference evidence="11" key="5">
    <citation type="submission" date="2018-04" db="UniProtKB">
        <authorList>
            <consortium name="EnsemblFungi"/>
        </authorList>
    </citation>
    <scope>IDENTIFICATION</scope>
    <source>
        <strain evidence="11">R3-111a-1</strain>
    </source>
</reference>
<accession>J3P9R0</accession>
<keyword evidence="5 8" id="KW-1133">Transmembrane helix</keyword>
<dbReference type="STRING" id="644352.J3P9R0"/>
<dbReference type="PANTHER" id="PTHR48022:SF2">
    <property type="entry name" value="PLASTIDIC GLUCOSE TRANSPORTER 4"/>
    <property type="match status" value="1"/>
</dbReference>
<dbReference type="SUPFAM" id="SSF103473">
    <property type="entry name" value="MFS general substrate transporter"/>
    <property type="match status" value="1"/>
</dbReference>
<dbReference type="InterPro" id="IPR005828">
    <property type="entry name" value="MFS_sugar_transport-like"/>
</dbReference>
<keyword evidence="6 8" id="KW-0472">Membrane</keyword>
<keyword evidence="4 8" id="KW-0812">Transmembrane</keyword>
<dbReference type="PROSITE" id="PS51257">
    <property type="entry name" value="PROKAR_LIPOPROTEIN"/>
    <property type="match status" value="1"/>
</dbReference>
<comment type="subcellular location">
    <subcellularLocation>
        <location evidence="1">Membrane</location>
        <topology evidence="1">Multi-pass membrane protein</topology>
    </subcellularLocation>
</comment>
<feature type="transmembrane region" description="Helical" evidence="8">
    <location>
        <begin position="345"/>
        <end position="364"/>
    </location>
</feature>
<dbReference type="InterPro" id="IPR005829">
    <property type="entry name" value="Sugar_transporter_CS"/>
</dbReference>
<dbReference type="Proteomes" id="UP000006039">
    <property type="component" value="Unassembled WGS sequence"/>
</dbReference>
<dbReference type="PANTHER" id="PTHR48022">
    <property type="entry name" value="PLASTIDIC GLUCOSE TRANSPORTER 4"/>
    <property type="match status" value="1"/>
</dbReference>
<reference evidence="11" key="4">
    <citation type="journal article" date="2015" name="G3 (Bethesda)">
        <title>Genome sequences of three phytopathogenic species of the Magnaporthaceae family of fungi.</title>
        <authorList>
            <person name="Okagaki L.H."/>
            <person name="Nunes C.C."/>
            <person name="Sailsbery J."/>
            <person name="Clay B."/>
            <person name="Brown D."/>
            <person name="John T."/>
            <person name="Oh Y."/>
            <person name="Young N."/>
            <person name="Fitzgerald M."/>
            <person name="Haas B.J."/>
            <person name="Zeng Q."/>
            <person name="Young S."/>
            <person name="Adiconis X."/>
            <person name="Fan L."/>
            <person name="Levin J.Z."/>
            <person name="Mitchell T.K."/>
            <person name="Okubara P.A."/>
            <person name="Farman M.L."/>
            <person name="Kohn L.M."/>
            <person name="Birren B."/>
            <person name="Ma L.-J."/>
            <person name="Dean R.A."/>
        </authorList>
    </citation>
    <scope>NUCLEOTIDE SEQUENCE</scope>
    <source>
        <strain evidence="11">R3-111a-1</strain>
    </source>
</reference>
<dbReference type="GO" id="GO:0005351">
    <property type="term" value="F:carbohydrate:proton symporter activity"/>
    <property type="evidence" value="ECO:0007669"/>
    <property type="project" value="TreeGrafter"/>
</dbReference>
<dbReference type="NCBIfam" id="TIGR00879">
    <property type="entry name" value="SP"/>
    <property type="match status" value="1"/>
</dbReference>
<evidence type="ECO:0000313" key="12">
    <source>
        <dbReference type="Proteomes" id="UP000006039"/>
    </source>
</evidence>
<feature type="transmembrane region" description="Helical" evidence="8">
    <location>
        <begin position="83"/>
        <end position="113"/>
    </location>
</feature>
<feature type="transmembrane region" description="Helical" evidence="8">
    <location>
        <begin position="52"/>
        <end position="71"/>
    </location>
</feature>
<dbReference type="PROSITE" id="PS00217">
    <property type="entry name" value="SUGAR_TRANSPORT_2"/>
    <property type="match status" value="1"/>
</dbReference>
<sequence length="508" mass="54168">MAKPLFEVPVYMAASLIVSCVAMLFGLDTGSIGPVTTMLAFNKTFGQLSATLHGVVVSSILLPGALSAMLAGVLADRYGRNRLIAIGGCTYAVGAAIECGSTILGVFILGRLIKGVGEGLFLSTVYVYVAEISPPRVRGTLSALPQFLITLGIVTGFFTCYGTGATIRESSLAWRLPLALGSLLGFLFSATVALVPPSPRWLVSQGRMDEARAVVASLGLSEDERDEMLTLPDPADSVVHHGAEGSGGRKTTLSEDVKHMLSGFGHAFSGPFRARTAFGCFIMAFQQFSGIDGVLYYAPTLFRLAGLTSEQASFLASGVSALVIMVVTVPATLWADKWGRRTSTLVGGSLITVEMLLMGSLYAAGQVQPTGGAGRWVVIVTIYLFAVTFSVTWSISLRTFLVESLPRKTRSSASALAQSSNWLANYLIALTTPMLLAKSTFGAYYFFGFATLFCTLVCAAFMFETKGKSLEVIEQQYKESRAAQTTGRWNLGDLQLKRMRVQVAPSDG</sequence>
<dbReference type="Gene3D" id="1.20.1250.20">
    <property type="entry name" value="MFS general substrate transporter like domains"/>
    <property type="match status" value="1"/>
</dbReference>
<dbReference type="PROSITE" id="PS50850">
    <property type="entry name" value="MFS"/>
    <property type="match status" value="1"/>
</dbReference>
<gene>
    <name evidence="11" type="primary">20350695</name>
    <name evidence="10" type="ORF">GGTG_10237</name>
</gene>
<keyword evidence="12" id="KW-1185">Reference proteome</keyword>
<evidence type="ECO:0000256" key="2">
    <source>
        <dbReference type="ARBA" id="ARBA00010992"/>
    </source>
</evidence>
<evidence type="ECO:0000259" key="9">
    <source>
        <dbReference type="PROSITE" id="PS50850"/>
    </source>
</evidence>
<feature type="transmembrane region" description="Helical" evidence="8">
    <location>
        <begin position="376"/>
        <end position="401"/>
    </location>
</feature>
<evidence type="ECO:0000256" key="1">
    <source>
        <dbReference type="ARBA" id="ARBA00004141"/>
    </source>
</evidence>
<dbReference type="EMBL" id="GL385399">
    <property type="protein sequence ID" value="EJT73396.1"/>
    <property type="molecule type" value="Genomic_DNA"/>
</dbReference>
<dbReference type="RefSeq" id="XP_009226370.1">
    <property type="nucleotide sequence ID" value="XM_009228106.1"/>
</dbReference>
<evidence type="ECO:0000256" key="6">
    <source>
        <dbReference type="ARBA" id="ARBA00023136"/>
    </source>
</evidence>
<dbReference type="InterPro" id="IPR050360">
    <property type="entry name" value="MFS_Sugar_Transporters"/>
</dbReference>
<evidence type="ECO:0000313" key="10">
    <source>
        <dbReference type="EMBL" id="EJT73396.1"/>
    </source>
</evidence>
<feature type="transmembrane region" description="Helical" evidence="8">
    <location>
        <begin position="312"/>
        <end position="333"/>
    </location>
</feature>
<reference evidence="12" key="1">
    <citation type="submission" date="2010-07" db="EMBL/GenBank/DDBJ databases">
        <title>The genome sequence of Gaeumannomyces graminis var. tritici strain R3-111a-1.</title>
        <authorList>
            <consortium name="The Broad Institute Genome Sequencing Platform"/>
            <person name="Ma L.-J."/>
            <person name="Dead R."/>
            <person name="Young S."/>
            <person name="Zeng Q."/>
            <person name="Koehrsen M."/>
            <person name="Alvarado L."/>
            <person name="Berlin A."/>
            <person name="Chapman S.B."/>
            <person name="Chen Z."/>
            <person name="Freedman E."/>
            <person name="Gellesch M."/>
            <person name="Goldberg J."/>
            <person name="Griggs A."/>
            <person name="Gujja S."/>
            <person name="Heilman E.R."/>
            <person name="Heiman D."/>
            <person name="Hepburn T."/>
            <person name="Howarth C."/>
            <person name="Jen D."/>
            <person name="Larson L."/>
            <person name="Mehta T."/>
            <person name="Neiman D."/>
            <person name="Pearson M."/>
            <person name="Roberts A."/>
            <person name="Saif S."/>
            <person name="Shea T."/>
            <person name="Shenoy N."/>
            <person name="Sisk P."/>
            <person name="Stolte C."/>
            <person name="Sykes S."/>
            <person name="Walk T."/>
            <person name="White J."/>
            <person name="Yandava C."/>
            <person name="Haas B."/>
            <person name="Nusbaum C."/>
            <person name="Birren B."/>
        </authorList>
    </citation>
    <scope>NUCLEOTIDE SEQUENCE [LARGE SCALE GENOMIC DNA]</scope>
    <source>
        <strain evidence="12">R3-111a-1</strain>
    </source>
</reference>
<feature type="transmembrane region" description="Helical" evidence="8">
    <location>
        <begin position="176"/>
        <end position="195"/>
    </location>
</feature>
<dbReference type="AlphaFoldDB" id="J3P9R0"/>
<proteinExistence type="inferred from homology"/>
<evidence type="ECO:0000256" key="4">
    <source>
        <dbReference type="ARBA" id="ARBA00022692"/>
    </source>
</evidence>
<dbReference type="InterPro" id="IPR020846">
    <property type="entry name" value="MFS_dom"/>
</dbReference>
<dbReference type="eggNOG" id="KOG0254">
    <property type="taxonomic scope" value="Eukaryota"/>
</dbReference>
<evidence type="ECO:0000256" key="8">
    <source>
        <dbReference type="SAM" id="Phobius"/>
    </source>
</evidence>
<feature type="transmembrane region" description="Helical" evidence="8">
    <location>
        <begin position="143"/>
        <end position="164"/>
    </location>
</feature>
<dbReference type="GO" id="GO:0016020">
    <property type="term" value="C:membrane"/>
    <property type="evidence" value="ECO:0007669"/>
    <property type="project" value="UniProtKB-SubCell"/>
</dbReference>
<dbReference type="InterPro" id="IPR003663">
    <property type="entry name" value="Sugar/inositol_transpt"/>
</dbReference>
<dbReference type="OrthoDB" id="5399138at2759"/>
<evidence type="ECO:0000256" key="7">
    <source>
        <dbReference type="RuleBase" id="RU003346"/>
    </source>
</evidence>
<feature type="transmembrane region" description="Helical" evidence="8">
    <location>
        <begin position="443"/>
        <end position="463"/>
    </location>
</feature>
<evidence type="ECO:0000313" key="11">
    <source>
        <dbReference type="EnsemblFungi" id="EJT73396"/>
    </source>
</evidence>
<reference evidence="10" key="3">
    <citation type="submission" date="2010-09" db="EMBL/GenBank/DDBJ databases">
        <title>Annotation of Gaeumannomyces graminis var. tritici R3-111a-1.</title>
        <authorList>
            <consortium name="The Broad Institute Genome Sequencing Platform"/>
            <person name="Ma L.-J."/>
            <person name="Dead R."/>
            <person name="Young S.K."/>
            <person name="Zeng Q."/>
            <person name="Gargeya S."/>
            <person name="Fitzgerald M."/>
            <person name="Haas B."/>
            <person name="Abouelleil A."/>
            <person name="Alvarado L."/>
            <person name="Arachchi H.M."/>
            <person name="Berlin A."/>
            <person name="Brown A."/>
            <person name="Chapman S.B."/>
            <person name="Chen Z."/>
            <person name="Dunbar C."/>
            <person name="Freedman E."/>
            <person name="Gearin G."/>
            <person name="Gellesch M."/>
            <person name="Goldberg J."/>
            <person name="Griggs A."/>
            <person name="Gujja S."/>
            <person name="Heiman D."/>
            <person name="Howarth C."/>
            <person name="Larson L."/>
            <person name="Lui A."/>
            <person name="MacDonald P.J.P."/>
            <person name="Mehta T."/>
            <person name="Montmayeur A."/>
            <person name="Murphy C."/>
            <person name="Neiman D."/>
            <person name="Pearson M."/>
            <person name="Priest M."/>
            <person name="Roberts A."/>
            <person name="Saif S."/>
            <person name="Shea T."/>
            <person name="Shenoy N."/>
            <person name="Sisk P."/>
            <person name="Stolte C."/>
            <person name="Sykes S."/>
            <person name="Yandava C."/>
            <person name="Wortman J."/>
            <person name="Nusbaum C."/>
            <person name="Birren B."/>
        </authorList>
    </citation>
    <scope>NUCLEOTIDE SEQUENCE</scope>
    <source>
        <strain evidence="10">R3-111a-1</strain>
    </source>
</reference>
<dbReference type="FunFam" id="1.20.1250.20:FF:000134">
    <property type="entry name" value="MFS sugar transporter protein"/>
    <property type="match status" value="1"/>
</dbReference>
<name>J3P9R0_GAET3</name>
<organism evidence="10">
    <name type="scientific">Gaeumannomyces tritici (strain R3-111a-1)</name>
    <name type="common">Wheat and barley take-all root rot fungus</name>
    <name type="synonym">Gaeumannomyces graminis var. tritici</name>
    <dbReference type="NCBI Taxonomy" id="644352"/>
    <lineage>
        <taxon>Eukaryota</taxon>
        <taxon>Fungi</taxon>
        <taxon>Dikarya</taxon>
        <taxon>Ascomycota</taxon>
        <taxon>Pezizomycotina</taxon>
        <taxon>Sordariomycetes</taxon>
        <taxon>Sordariomycetidae</taxon>
        <taxon>Magnaporthales</taxon>
        <taxon>Magnaporthaceae</taxon>
        <taxon>Gaeumannomyces</taxon>
    </lineage>
</organism>
<reference evidence="10" key="2">
    <citation type="submission" date="2010-07" db="EMBL/GenBank/DDBJ databases">
        <authorList>
            <consortium name="The Broad Institute Genome Sequencing Platform"/>
            <consortium name="Broad Institute Genome Sequencing Center for Infectious Disease"/>
            <person name="Ma L.-J."/>
            <person name="Dead R."/>
            <person name="Young S."/>
            <person name="Zeng Q."/>
            <person name="Koehrsen M."/>
            <person name="Alvarado L."/>
            <person name="Berlin A."/>
            <person name="Chapman S.B."/>
            <person name="Chen Z."/>
            <person name="Freedman E."/>
            <person name="Gellesch M."/>
            <person name="Goldberg J."/>
            <person name="Griggs A."/>
            <person name="Gujja S."/>
            <person name="Heilman E.R."/>
            <person name="Heiman D."/>
            <person name="Hepburn T."/>
            <person name="Howarth C."/>
            <person name="Jen D."/>
            <person name="Larson L."/>
            <person name="Mehta T."/>
            <person name="Neiman D."/>
            <person name="Pearson M."/>
            <person name="Roberts A."/>
            <person name="Saif S."/>
            <person name="Shea T."/>
            <person name="Shenoy N."/>
            <person name="Sisk P."/>
            <person name="Stolte C."/>
            <person name="Sykes S."/>
            <person name="Walk T."/>
            <person name="White J."/>
            <person name="Yandava C."/>
            <person name="Haas B."/>
            <person name="Nusbaum C."/>
            <person name="Birren B."/>
        </authorList>
    </citation>
    <scope>NUCLEOTIDE SEQUENCE</scope>
    <source>
        <strain evidence="10">R3-111a-1</strain>
    </source>
</reference>
<dbReference type="VEuPathDB" id="FungiDB:GGTG_10237"/>
<dbReference type="Pfam" id="PF00083">
    <property type="entry name" value="Sugar_tr"/>
    <property type="match status" value="1"/>
</dbReference>
<dbReference type="EnsemblFungi" id="EJT73396">
    <property type="protein sequence ID" value="EJT73396"/>
    <property type="gene ID" value="GGTG_10237"/>
</dbReference>
<feature type="transmembrane region" description="Helical" evidence="8">
    <location>
        <begin position="12"/>
        <end position="32"/>
    </location>
</feature>
<feature type="domain" description="Major facilitator superfamily (MFS) profile" evidence="9">
    <location>
        <begin position="14"/>
        <end position="466"/>
    </location>
</feature>
<dbReference type="GeneID" id="20350695"/>
<comment type="similarity">
    <text evidence="2 7">Belongs to the major facilitator superfamily. Sugar transporter (TC 2.A.1.1) family.</text>
</comment>
<evidence type="ECO:0000256" key="5">
    <source>
        <dbReference type="ARBA" id="ARBA00022989"/>
    </source>
</evidence>
<dbReference type="HOGENOM" id="CLU_001265_30_12_1"/>
<protein>
    <recommendedName>
        <fullName evidence="9">Major facilitator superfamily (MFS) profile domain-containing protein</fullName>
    </recommendedName>
</protein>
<keyword evidence="3 7" id="KW-0813">Transport</keyword>
<dbReference type="InterPro" id="IPR036259">
    <property type="entry name" value="MFS_trans_sf"/>
</dbReference>